<organism evidence="1 2">
    <name type="scientific">Angiostrongylus cantonensis</name>
    <name type="common">Rat lungworm</name>
    <dbReference type="NCBI Taxonomy" id="6313"/>
    <lineage>
        <taxon>Eukaryota</taxon>
        <taxon>Metazoa</taxon>
        <taxon>Ecdysozoa</taxon>
        <taxon>Nematoda</taxon>
        <taxon>Chromadorea</taxon>
        <taxon>Rhabditida</taxon>
        <taxon>Rhabditina</taxon>
        <taxon>Rhabditomorpha</taxon>
        <taxon>Strongyloidea</taxon>
        <taxon>Metastrongylidae</taxon>
        <taxon>Angiostrongylus</taxon>
    </lineage>
</organism>
<evidence type="ECO:0000313" key="2">
    <source>
        <dbReference type="WBParaSite" id="ACAC_0000233501-mRNA-1"/>
    </source>
</evidence>
<protein>
    <submittedName>
        <fullName evidence="2">Uncharacterized protein</fullName>
    </submittedName>
</protein>
<proteinExistence type="predicted"/>
<sequence>MSLLSQNFTPDQTTVSFVQDFLWKGEHAAKFKNRSPRTTTNWNLFNSIVGCCEDAIVDNVDEEYNRLIQHLHVSAVKAESSKVTQKRLFPETQELIRQCRIARGADKSELTSELAKQCRKVIKEDLKERRAAVMVEATEVGINIRKAHGIFANYKT</sequence>
<accession>A0A0K0CXM0</accession>
<reference evidence="1" key="1">
    <citation type="submission" date="2012-09" db="EMBL/GenBank/DDBJ databases">
        <authorList>
            <person name="Martin A.A."/>
        </authorList>
    </citation>
    <scope>NUCLEOTIDE SEQUENCE</scope>
</reference>
<dbReference type="WBParaSite" id="ACAC_0000233501-mRNA-1">
    <property type="protein sequence ID" value="ACAC_0000233501-mRNA-1"/>
    <property type="gene ID" value="ACAC_0000233501"/>
</dbReference>
<evidence type="ECO:0000313" key="1">
    <source>
        <dbReference type="Proteomes" id="UP000035642"/>
    </source>
</evidence>
<keyword evidence="1" id="KW-1185">Reference proteome</keyword>
<dbReference type="AlphaFoldDB" id="A0A0K0CXM0"/>
<reference evidence="2" key="2">
    <citation type="submission" date="2017-02" db="UniProtKB">
        <authorList>
            <consortium name="WormBaseParasite"/>
        </authorList>
    </citation>
    <scope>IDENTIFICATION</scope>
</reference>
<name>A0A0K0CXM0_ANGCA</name>
<dbReference type="Proteomes" id="UP000035642">
    <property type="component" value="Unassembled WGS sequence"/>
</dbReference>